<dbReference type="AlphaFoldDB" id="A0AAV5LKI7"/>
<keyword evidence="3" id="KW-1185">Reference proteome</keyword>
<evidence type="ECO:0000313" key="3">
    <source>
        <dbReference type="Proteomes" id="UP001054252"/>
    </source>
</evidence>
<name>A0AAV5LKI7_9ROSI</name>
<organism evidence="2 3">
    <name type="scientific">Rubroshorea leprosula</name>
    <dbReference type="NCBI Taxonomy" id="152421"/>
    <lineage>
        <taxon>Eukaryota</taxon>
        <taxon>Viridiplantae</taxon>
        <taxon>Streptophyta</taxon>
        <taxon>Embryophyta</taxon>
        <taxon>Tracheophyta</taxon>
        <taxon>Spermatophyta</taxon>
        <taxon>Magnoliopsida</taxon>
        <taxon>eudicotyledons</taxon>
        <taxon>Gunneridae</taxon>
        <taxon>Pentapetalae</taxon>
        <taxon>rosids</taxon>
        <taxon>malvids</taxon>
        <taxon>Malvales</taxon>
        <taxon>Dipterocarpaceae</taxon>
        <taxon>Rubroshorea</taxon>
    </lineage>
</organism>
<feature type="region of interest" description="Disordered" evidence="1">
    <location>
        <begin position="1"/>
        <end position="22"/>
    </location>
</feature>
<gene>
    <name evidence="2" type="ORF">SLEP1_g45423</name>
</gene>
<sequence>MESSSNFGAGPCRASAGASDGAMARTVVRDVGLIEHNCEGP</sequence>
<evidence type="ECO:0000313" key="2">
    <source>
        <dbReference type="EMBL" id="GKV37389.1"/>
    </source>
</evidence>
<dbReference type="Proteomes" id="UP001054252">
    <property type="component" value="Unassembled WGS sequence"/>
</dbReference>
<evidence type="ECO:0000256" key="1">
    <source>
        <dbReference type="SAM" id="MobiDB-lite"/>
    </source>
</evidence>
<proteinExistence type="predicted"/>
<comment type="caution">
    <text evidence="2">The sequence shown here is derived from an EMBL/GenBank/DDBJ whole genome shotgun (WGS) entry which is preliminary data.</text>
</comment>
<dbReference type="EMBL" id="BPVZ01000122">
    <property type="protein sequence ID" value="GKV37389.1"/>
    <property type="molecule type" value="Genomic_DNA"/>
</dbReference>
<accession>A0AAV5LKI7</accession>
<protein>
    <submittedName>
        <fullName evidence="2">Uncharacterized protein</fullName>
    </submittedName>
</protein>
<reference evidence="2 3" key="1">
    <citation type="journal article" date="2021" name="Commun. Biol.">
        <title>The genome of Shorea leprosula (Dipterocarpaceae) highlights the ecological relevance of drought in aseasonal tropical rainforests.</title>
        <authorList>
            <person name="Ng K.K.S."/>
            <person name="Kobayashi M.J."/>
            <person name="Fawcett J.A."/>
            <person name="Hatakeyama M."/>
            <person name="Paape T."/>
            <person name="Ng C.H."/>
            <person name="Ang C.C."/>
            <person name="Tnah L.H."/>
            <person name="Lee C.T."/>
            <person name="Nishiyama T."/>
            <person name="Sese J."/>
            <person name="O'Brien M.J."/>
            <person name="Copetti D."/>
            <person name="Mohd Noor M.I."/>
            <person name="Ong R.C."/>
            <person name="Putra M."/>
            <person name="Sireger I.Z."/>
            <person name="Indrioko S."/>
            <person name="Kosugi Y."/>
            <person name="Izuno A."/>
            <person name="Isagi Y."/>
            <person name="Lee S.L."/>
            <person name="Shimizu K.K."/>
        </authorList>
    </citation>
    <scope>NUCLEOTIDE SEQUENCE [LARGE SCALE GENOMIC DNA]</scope>
    <source>
        <strain evidence="2">214</strain>
    </source>
</reference>